<name>A0A385SI68_9BACT</name>
<evidence type="ECO:0000259" key="1">
    <source>
        <dbReference type="Pfam" id="PF19573"/>
    </source>
</evidence>
<keyword evidence="3" id="KW-1185">Reference proteome</keyword>
<feature type="domain" description="DUF6089" evidence="1">
    <location>
        <begin position="27"/>
        <end position="154"/>
    </location>
</feature>
<evidence type="ECO:0000313" key="3">
    <source>
        <dbReference type="Proteomes" id="UP000266183"/>
    </source>
</evidence>
<dbReference type="AlphaFoldDB" id="A0A385SI68"/>
<dbReference type="Proteomes" id="UP000266183">
    <property type="component" value="Chromosome"/>
</dbReference>
<reference evidence="3" key="1">
    <citation type="submission" date="2018-09" db="EMBL/GenBank/DDBJ databases">
        <title>Chryseolinea sp. KIS68-18 isolated from soil.</title>
        <authorList>
            <person name="Weon H.-Y."/>
            <person name="Kwon S.-W."/>
            <person name="Lee S.A."/>
        </authorList>
    </citation>
    <scope>NUCLEOTIDE SEQUENCE [LARGE SCALE GENOMIC DNA]</scope>
    <source>
        <strain evidence="3">KIS68-18</strain>
    </source>
</reference>
<dbReference type="EMBL" id="CP032382">
    <property type="protein sequence ID" value="AYB30604.1"/>
    <property type="molecule type" value="Genomic_DNA"/>
</dbReference>
<dbReference type="InterPro" id="IPR045743">
    <property type="entry name" value="DUF6089"/>
</dbReference>
<evidence type="ECO:0000313" key="2">
    <source>
        <dbReference type="EMBL" id="AYB30604.1"/>
    </source>
</evidence>
<sequence>MSRRNIKKNNKRISTFRGRKAWFAKEKVYNAIGFSVSALNYYGDLAPRPSKFSTDISFTKPALAFSFSHRFGPRYTLTAAFMYGTLKGSDAESADKNDTGNGVFRYQRNLSFRNRIKEFSVIGTFDLFPNSATYISRVKWTPYAFVGVAVFLHNPQAQAPAVDPQGNPLPEAGKWVDLQPLGTEGQYATLQEGDANYGIKPYKKIQPAIPFGIGARFRLNEVMDLAAEIGFRYTFTDYLDDVSKNYVDLGVFQGNQLAKAMSYRSSEVATPGTTYVGRDGGTYTVVSGYGQEFPDNVRGNKNNRDIYMVTTVRVTYILGKNFHRAKFR</sequence>
<proteinExistence type="predicted"/>
<dbReference type="Pfam" id="PF19573">
    <property type="entry name" value="DUF6089"/>
    <property type="match status" value="1"/>
</dbReference>
<protein>
    <recommendedName>
        <fullName evidence="1">DUF6089 domain-containing protein</fullName>
    </recommendedName>
</protein>
<organism evidence="2 3">
    <name type="scientific">Chryseolinea soli</name>
    <dbReference type="NCBI Taxonomy" id="2321403"/>
    <lineage>
        <taxon>Bacteria</taxon>
        <taxon>Pseudomonadati</taxon>
        <taxon>Bacteroidota</taxon>
        <taxon>Cytophagia</taxon>
        <taxon>Cytophagales</taxon>
        <taxon>Fulvivirgaceae</taxon>
        <taxon>Chryseolinea</taxon>
    </lineage>
</organism>
<accession>A0A385SI68</accession>
<dbReference type="KEGG" id="chk:D4L85_08450"/>
<gene>
    <name evidence="2" type="ORF">D4L85_08450</name>
</gene>